<dbReference type="AlphaFoldDB" id="A0A132NRR3"/>
<evidence type="ECO:0000313" key="2">
    <source>
        <dbReference type="Proteomes" id="UP000070089"/>
    </source>
</evidence>
<accession>A0A132NRR3</accession>
<organism evidence="1 2">
    <name type="scientific">Giardia duodenalis assemblage B</name>
    <dbReference type="NCBI Taxonomy" id="1394984"/>
    <lineage>
        <taxon>Eukaryota</taxon>
        <taxon>Metamonada</taxon>
        <taxon>Diplomonadida</taxon>
        <taxon>Hexamitidae</taxon>
        <taxon>Giardiinae</taxon>
        <taxon>Giardia</taxon>
    </lineage>
</organism>
<gene>
    <name evidence="1" type="ORF">QR46_3293</name>
</gene>
<comment type="caution">
    <text evidence="1">The sequence shown here is derived from an EMBL/GenBank/DDBJ whole genome shotgun (WGS) entry which is preliminary data.</text>
</comment>
<dbReference type="OrthoDB" id="10258065at2759"/>
<proteinExistence type="predicted"/>
<dbReference type="EMBL" id="JXTI01000102">
    <property type="protein sequence ID" value="KWX12736.1"/>
    <property type="molecule type" value="Genomic_DNA"/>
</dbReference>
<dbReference type="Proteomes" id="UP000070089">
    <property type="component" value="Unassembled WGS sequence"/>
</dbReference>
<name>A0A132NRR3_GIAIN</name>
<reference evidence="1 2" key="1">
    <citation type="journal article" date="2015" name="Mol. Biochem. Parasitol.">
        <title>Identification of polymorphic genes for use in assemblage B genotyping assays through comparative genomics of multiple assemblage B Giardia duodenalis isolates.</title>
        <authorList>
            <person name="Wielinga C."/>
            <person name="Thompson R.C."/>
            <person name="Monis P."/>
            <person name="Ryan U."/>
        </authorList>
    </citation>
    <scope>NUCLEOTIDE SEQUENCE [LARGE SCALE GENOMIC DNA]</scope>
    <source>
        <strain evidence="1 2">BAH15c1</strain>
    </source>
</reference>
<sequence length="409" mass="45253">MESPPVTLELLRTVGRKLKSSLASPKALSPGMPPIQSGLSQIPSDLQIDILHLLTPQEPSTEWKKSIAMLRQKGPCKPFIENKAPAKGLENAIRQRKAYDTTKFTIEQSTSAALSLPTLRPSLLIRLKGSLTPNDYITAEKKSLAAAAATINSSIDREVKKTVEIFEERSLNPSRELKTGKTPVSRLLAKLPENNTSIDENIPKKVIRESAKEFLPYRNIATGSAKPIIGSVKSVITNNALNDGHKFSAVPNKAYTIATDLAGLDLEEYPNNKDLYTGSSFTKRPANEFVNCETIVNNTMAQKRDLYGSLSQPTDLVDKMQVYNELTMGEIITKRELPVVEKKRETQGDVTGLDSFVSWRRKNKEREGATVVTEALKIDDTSIKFFPTMLSELTANYSKDLADNINKTC</sequence>
<protein>
    <submittedName>
        <fullName evidence="1">Uncharacterized protein</fullName>
    </submittedName>
</protein>
<dbReference type="VEuPathDB" id="GiardiaDB:QR46_3293"/>
<evidence type="ECO:0000313" key="1">
    <source>
        <dbReference type="EMBL" id="KWX12736.1"/>
    </source>
</evidence>